<dbReference type="InterPro" id="IPR006379">
    <property type="entry name" value="HAD-SF_hydro_IIB"/>
</dbReference>
<gene>
    <name evidence="1" type="ORF">ACFSR0_05440</name>
</gene>
<dbReference type="GO" id="GO:0016787">
    <property type="term" value="F:hydrolase activity"/>
    <property type="evidence" value="ECO:0007669"/>
    <property type="project" value="UniProtKB-KW"/>
</dbReference>
<dbReference type="EMBL" id="JBHUMO010000037">
    <property type="protein sequence ID" value="MFD2728870.1"/>
    <property type="molecule type" value="Genomic_DNA"/>
</dbReference>
<evidence type="ECO:0000313" key="1">
    <source>
        <dbReference type="EMBL" id="MFD2728870.1"/>
    </source>
</evidence>
<reference evidence="2" key="1">
    <citation type="journal article" date="2019" name="Int. J. Syst. Evol. Microbiol.">
        <title>The Global Catalogue of Microorganisms (GCM) 10K type strain sequencing project: providing services to taxonomists for standard genome sequencing and annotation.</title>
        <authorList>
            <consortium name="The Broad Institute Genomics Platform"/>
            <consortium name="The Broad Institute Genome Sequencing Center for Infectious Disease"/>
            <person name="Wu L."/>
            <person name="Ma J."/>
        </authorList>
    </citation>
    <scope>NUCLEOTIDE SEQUENCE [LARGE SCALE GENOMIC DNA]</scope>
    <source>
        <strain evidence="2">TISTR 932</strain>
    </source>
</reference>
<dbReference type="SFLD" id="SFLDG01140">
    <property type="entry name" value="C2.B:_Phosphomannomutase_and_P"/>
    <property type="match status" value="1"/>
</dbReference>
<dbReference type="InterPro" id="IPR023214">
    <property type="entry name" value="HAD_sf"/>
</dbReference>
<sequence length="264" mass="30124">MTIKAVVVDMDGTFLNDDKTYDRERFLAIKKEMEKQQIHFVVASGNQYWRLVDYFPDFHEQLFYIADNGADIRYHGNQVMAQTIATDFHEAILTYLARELPDHRLVLSGSKGVYIDQNLPKSFVEHVRFFYRHITEVDLNKPIPDAIFKFALNFSAERLPIANQQLQAAFGQELTVVTSGHQSLDIISNNAGKEVGIRELQKKFQLGTDEIAVFGDNMNDIGMFREVTHSYAMDNALLPVKKAAFQVIGSNNEQAVLAKIEEFL</sequence>
<dbReference type="PANTHER" id="PTHR10000">
    <property type="entry name" value="PHOSPHOSERINE PHOSPHATASE"/>
    <property type="match status" value="1"/>
</dbReference>
<dbReference type="InterPro" id="IPR036412">
    <property type="entry name" value="HAD-like_sf"/>
</dbReference>
<dbReference type="RefSeq" id="WP_379980692.1">
    <property type="nucleotide sequence ID" value="NZ_JBHUMO010000037.1"/>
</dbReference>
<dbReference type="NCBIfam" id="TIGR01484">
    <property type="entry name" value="HAD-SF-IIB"/>
    <property type="match status" value="1"/>
</dbReference>
<organism evidence="1 2">
    <name type="scientific">Enterococcus camelliae</name>
    <dbReference type="NCBI Taxonomy" id="453959"/>
    <lineage>
        <taxon>Bacteria</taxon>
        <taxon>Bacillati</taxon>
        <taxon>Bacillota</taxon>
        <taxon>Bacilli</taxon>
        <taxon>Lactobacillales</taxon>
        <taxon>Enterococcaceae</taxon>
        <taxon>Enterococcus</taxon>
    </lineage>
</organism>
<dbReference type="PANTHER" id="PTHR10000:SF53">
    <property type="entry name" value="5-AMINO-6-(5-PHOSPHO-D-RIBITYLAMINO)URACIL PHOSPHATASE YBJI-RELATED"/>
    <property type="match status" value="1"/>
</dbReference>
<dbReference type="SUPFAM" id="SSF56784">
    <property type="entry name" value="HAD-like"/>
    <property type="match status" value="1"/>
</dbReference>
<dbReference type="CDD" id="cd07518">
    <property type="entry name" value="HAD_YbiV-Like"/>
    <property type="match status" value="1"/>
</dbReference>
<dbReference type="Gene3D" id="3.30.1240.10">
    <property type="match status" value="1"/>
</dbReference>
<dbReference type="Gene3D" id="3.40.50.1000">
    <property type="entry name" value="HAD superfamily/HAD-like"/>
    <property type="match status" value="1"/>
</dbReference>
<dbReference type="NCBIfam" id="TIGR00099">
    <property type="entry name" value="Cof-subfamily"/>
    <property type="match status" value="1"/>
</dbReference>
<proteinExistence type="predicted"/>
<protein>
    <submittedName>
        <fullName evidence="1">Cof-type HAD-IIB family hydrolase</fullName>
        <ecNumber evidence="1">3.1.3.-</ecNumber>
    </submittedName>
</protein>
<name>A0ABW5TJX3_9ENTE</name>
<dbReference type="Proteomes" id="UP001597427">
    <property type="component" value="Unassembled WGS sequence"/>
</dbReference>
<keyword evidence="1" id="KW-0378">Hydrolase</keyword>
<dbReference type="SFLD" id="SFLDS00003">
    <property type="entry name" value="Haloacid_Dehalogenase"/>
    <property type="match status" value="1"/>
</dbReference>
<dbReference type="PROSITE" id="PS01229">
    <property type="entry name" value="COF_2"/>
    <property type="match status" value="1"/>
</dbReference>
<comment type="caution">
    <text evidence="1">The sequence shown here is derived from an EMBL/GenBank/DDBJ whole genome shotgun (WGS) entry which is preliminary data.</text>
</comment>
<dbReference type="Pfam" id="PF08282">
    <property type="entry name" value="Hydrolase_3"/>
    <property type="match status" value="1"/>
</dbReference>
<accession>A0ABW5TJX3</accession>
<keyword evidence="2" id="KW-1185">Reference proteome</keyword>
<dbReference type="EC" id="3.1.3.-" evidence="1"/>
<evidence type="ECO:0000313" key="2">
    <source>
        <dbReference type="Proteomes" id="UP001597427"/>
    </source>
</evidence>
<dbReference type="InterPro" id="IPR000150">
    <property type="entry name" value="Cof"/>
</dbReference>